<keyword evidence="4" id="KW-0472">Membrane</keyword>
<dbReference type="EMBL" id="BACD03000013">
    <property type="protein sequence ID" value="GAO48213.1"/>
    <property type="molecule type" value="Genomic_DNA"/>
</dbReference>
<feature type="region of interest" description="Disordered" evidence="5">
    <location>
        <begin position="131"/>
        <end position="191"/>
    </location>
</feature>
<evidence type="ECO:0000256" key="1">
    <source>
        <dbReference type="ARBA" id="ARBA00004141"/>
    </source>
</evidence>
<reference evidence="6 7" key="2">
    <citation type="journal article" date="2014" name="J. Gen. Appl. Microbiol.">
        <title>The early diverging ascomycetous budding yeast Saitoella complicata has three histone deacetylases belonging to the Clr6, Hos2, and Rpd3 lineages.</title>
        <authorList>
            <person name="Nishida H."/>
            <person name="Matsumoto T."/>
            <person name="Kondo S."/>
            <person name="Hamamoto M."/>
            <person name="Yoshikawa H."/>
        </authorList>
    </citation>
    <scope>NUCLEOTIDE SEQUENCE [LARGE SCALE GENOMIC DNA]</scope>
    <source>
        <strain evidence="6 7">NRRL Y-17804</strain>
    </source>
</reference>
<dbReference type="GO" id="GO:0016020">
    <property type="term" value="C:membrane"/>
    <property type="evidence" value="ECO:0007669"/>
    <property type="project" value="UniProtKB-SubCell"/>
</dbReference>
<reference evidence="6 7" key="3">
    <citation type="journal article" date="2015" name="Genome Announc.">
        <title>Draft Genome Sequence of the Archiascomycetous Yeast Saitoella complicata.</title>
        <authorList>
            <person name="Yamauchi K."/>
            <person name="Kondo S."/>
            <person name="Hamamoto M."/>
            <person name="Takahashi Y."/>
            <person name="Ogura Y."/>
            <person name="Hayashi T."/>
            <person name="Nishida H."/>
        </authorList>
    </citation>
    <scope>NUCLEOTIDE SEQUENCE [LARGE SCALE GENOMIC DNA]</scope>
    <source>
        <strain evidence="6 7">NRRL Y-17804</strain>
    </source>
</reference>
<comment type="caution">
    <text evidence="6">The sequence shown here is derived from an EMBL/GenBank/DDBJ whole genome shotgun (WGS) entry which is preliminary data.</text>
</comment>
<evidence type="ECO:0000256" key="2">
    <source>
        <dbReference type="ARBA" id="ARBA00022692"/>
    </source>
</evidence>
<dbReference type="GO" id="GO:0005794">
    <property type="term" value="C:Golgi apparatus"/>
    <property type="evidence" value="ECO:0007669"/>
    <property type="project" value="TreeGrafter"/>
</dbReference>
<dbReference type="InterPro" id="IPR019325">
    <property type="entry name" value="NEDD4/Bsd2"/>
</dbReference>
<dbReference type="PANTHER" id="PTHR13396:SF5">
    <property type="entry name" value="NEDD4 FAMILY INTERACTING PROTEIN"/>
    <property type="match status" value="1"/>
</dbReference>
<evidence type="ECO:0000256" key="3">
    <source>
        <dbReference type="ARBA" id="ARBA00022989"/>
    </source>
</evidence>
<comment type="subcellular location">
    <subcellularLocation>
        <location evidence="1">Membrane</location>
        <topology evidence="1">Multi-pass membrane protein</topology>
    </subcellularLocation>
</comment>
<evidence type="ECO:0000256" key="5">
    <source>
        <dbReference type="SAM" id="MobiDB-lite"/>
    </source>
</evidence>
<keyword evidence="3" id="KW-1133">Transmembrane helix</keyword>
<evidence type="ECO:0000256" key="4">
    <source>
        <dbReference type="ARBA" id="ARBA00023136"/>
    </source>
</evidence>
<dbReference type="AlphaFoldDB" id="A0A0E9NEH5"/>
<evidence type="ECO:0000313" key="7">
    <source>
        <dbReference type="Proteomes" id="UP000033140"/>
    </source>
</evidence>
<dbReference type="GO" id="GO:0006511">
    <property type="term" value="P:ubiquitin-dependent protein catabolic process"/>
    <property type="evidence" value="ECO:0007669"/>
    <property type="project" value="TreeGrafter"/>
</dbReference>
<dbReference type="GO" id="GO:0030001">
    <property type="term" value="P:metal ion transport"/>
    <property type="evidence" value="ECO:0007669"/>
    <property type="project" value="InterPro"/>
</dbReference>
<dbReference type="Pfam" id="PF10176">
    <property type="entry name" value="NEDD4_Bsd2"/>
    <property type="match status" value="1"/>
</dbReference>
<feature type="region of interest" description="Disordered" evidence="5">
    <location>
        <begin position="361"/>
        <end position="381"/>
    </location>
</feature>
<feature type="region of interest" description="Disordered" evidence="5">
    <location>
        <begin position="59"/>
        <end position="86"/>
    </location>
</feature>
<feature type="compositionally biased region" description="Basic and acidic residues" evidence="5">
    <location>
        <begin position="170"/>
        <end position="183"/>
    </location>
</feature>
<dbReference type="GO" id="GO:0007034">
    <property type="term" value="P:vacuolar transport"/>
    <property type="evidence" value="ECO:0007669"/>
    <property type="project" value="InterPro"/>
</dbReference>
<dbReference type="GO" id="GO:0031398">
    <property type="term" value="P:positive regulation of protein ubiquitination"/>
    <property type="evidence" value="ECO:0007669"/>
    <property type="project" value="TreeGrafter"/>
</dbReference>
<protein>
    <recommendedName>
        <fullName evidence="8">Metal homeostatis protein BSD2</fullName>
    </recommendedName>
</protein>
<keyword evidence="2" id="KW-0812">Transmembrane</keyword>
<keyword evidence="7" id="KW-1185">Reference proteome</keyword>
<dbReference type="CDD" id="cd22212">
    <property type="entry name" value="NDFIP-like"/>
    <property type="match status" value="1"/>
</dbReference>
<evidence type="ECO:0000313" key="6">
    <source>
        <dbReference type="EMBL" id="GAO48213.1"/>
    </source>
</evidence>
<dbReference type="STRING" id="698492.A0A0E9NEH5"/>
<organism evidence="6 7">
    <name type="scientific">Saitoella complicata (strain BCRC 22490 / CBS 7301 / JCM 7358 / NBRC 10748 / NRRL Y-17804)</name>
    <dbReference type="NCBI Taxonomy" id="698492"/>
    <lineage>
        <taxon>Eukaryota</taxon>
        <taxon>Fungi</taxon>
        <taxon>Dikarya</taxon>
        <taxon>Ascomycota</taxon>
        <taxon>Taphrinomycotina</taxon>
        <taxon>Taphrinomycotina incertae sedis</taxon>
        <taxon>Saitoella</taxon>
    </lineage>
</organism>
<dbReference type="Proteomes" id="UP000033140">
    <property type="component" value="Unassembled WGS sequence"/>
</dbReference>
<feature type="compositionally biased region" description="Low complexity" evidence="5">
    <location>
        <begin position="131"/>
        <end position="143"/>
    </location>
</feature>
<dbReference type="GO" id="GO:0005783">
    <property type="term" value="C:endoplasmic reticulum"/>
    <property type="evidence" value="ECO:0007669"/>
    <property type="project" value="TreeGrafter"/>
</dbReference>
<reference evidence="6 7" key="1">
    <citation type="journal article" date="2011" name="J. Gen. Appl. Microbiol.">
        <title>Draft genome sequencing of the enigmatic yeast Saitoella complicata.</title>
        <authorList>
            <person name="Nishida H."/>
            <person name="Hamamoto M."/>
            <person name="Sugiyama J."/>
        </authorList>
    </citation>
    <scope>NUCLEOTIDE SEQUENCE [LARGE SCALE GENOMIC DNA]</scope>
    <source>
        <strain evidence="6 7">NRRL Y-17804</strain>
    </source>
</reference>
<gene>
    <name evidence="6" type="ORF">G7K_2393-t1</name>
</gene>
<accession>A0A0E9NEH5</accession>
<evidence type="ECO:0008006" key="8">
    <source>
        <dbReference type="Google" id="ProtNLM"/>
    </source>
</evidence>
<dbReference type="GO" id="GO:0048471">
    <property type="term" value="C:perinuclear region of cytoplasm"/>
    <property type="evidence" value="ECO:0007669"/>
    <property type="project" value="TreeGrafter"/>
</dbReference>
<proteinExistence type="predicted"/>
<name>A0A0E9NEH5_SAICN</name>
<dbReference type="PANTHER" id="PTHR13396">
    <property type="entry name" value="NEDD4 FAMILY INTERACTING PROTEIN 1/2"/>
    <property type="match status" value="1"/>
</dbReference>
<sequence length="381" mass="41801">MVSQFKYYGRLRPGRCTQHPEHPGDGYPPFCWHRPIQTNRNKNLNIPAMPGYERVPVADEADHQSSIAPPATRPGLPDSPPPSFREAISQDAELDAAFNNPDAEEESEDEDQHAYRLHGRQPNQEVERVTLLQQSEESSTQSTPAACASGRTQPRNHNVEGVFSNLSAKPEVETEKVEEHPPTYDEASSDQAPPYWETTIIAPGMSSDDVFVDGLPVGNVFSFVWNMLISMSFQFVGFLLTYLLHTSHASAQGAKAGLGITLIQYGFYLQNPNAYATDFSSTDPFFGTPIDPTDPNSALTYTGDAATVPPAVPSGTGTEVDAISGGEWLSYVLMVAGWFLLIRSISEFFRVRKLEELVRQTPTRPGDGPAVVREGEGENAV</sequence>